<proteinExistence type="predicted"/>
<evidence type="ECO:0000256" key="2">
    <source>
        <dbReference type="ARBA" id="ARBA00022519"/>
    </source>
</evidence>
<feature type="transmembrane region" description="Helical" evidence="8">
    <location>
        <begin position="182"/>
        <end position="206"/>
    </location>
</feature>
<keyword evidence="6 8" id="KW-0472">Membrane</keyword>
<evidence type="ECO:0000256" key="5">
    <source>
        <dbReference type="ARBA" id="ARBA00022989"/>
    </source>
</evidence>
<gene>
    <name evidence="10" type="ORF">ACFFVD_03525</name>
</gene>
<evidence type="ECO:0000256" key="1">
    <source>
        <dbReference type="ARBA" id="ARBA00004429"/>
    </source>
</evidence>
<sequence length="589" mass="60620">MTAREAGGVKEQNSDDDDTSEDFVTGQDSASPASTPMPPLLRGRRRTLMALLVVTALAHSACAVEAGLLVGELLGGAGQPRRMIMVDLAALAMVLAGLAITRYADRVIAEKLGQDYVRQLRRGLVAHAMTSPSAPSLGITIARSTNDLASVRNWVSLGIAPLVALVPLLLGSLAVLAVLDPALAAVVGVPLALLSVALLLISGPAFERARDLRRRRGSLAARVADTVTAAPGIAAAGGVERELNAVDRAGDKVVDAAVHRARTAGALRAVSLIAPLAGSAGAAVLGAFGLVSTATVAVALTIVGILAGPVGEQGRTVEYRQNYKAARRIIAPLLAESATTAAPARAVGGPAETPIPDADATSDAALSRGGRVIVRSLPVGDTQMADLVAAPGDRILVRGTDSTHVHEVFAGLAIPAANATTRLCVDGDDLAEAGSKRRRRHIGLAQAGSRLERGTIARAVRYRRPDLDPGVTGPALAAVGLSDRVAGLPDGERTLLRRGGHPLTRQEIARLGVARAALGQPSLLLLEHIDDDLGADGRDMLRAMIADYPGVIVIATDRPASLLTHWTEWNPQGAGVGRGEVGPVIALHG</sequence>
<dbReference type="Gene3D" id="3.40.50.300">
    <property type="entry name" value="P-loop containing nucleotide triphosphate hydrolases"/>
    <property type="match status" value="1"/>
</dbReference>
<keyword evidence="11" id="KW-1185">Reference proteome</keyword>
<evidence type="ECO:0000313" key="10">
    <source>
        <dbReference type="EMBL" id="MFB9258863.1"/>
    </source>
</evidence>
<accession>A0ABV5JMA2</accession>
<feature type="transmembrane region" description="Helical" evidence="8">
    <location>
        <begin position="269"/>
        <end position="288"/>
    </location>
</feature>
<evidence type="ECO:0000256" key="6">
    <source>
        <dbReference type="ARBA" id="ARBA00023136"/>
    </source>
</evidence>
<keyword evidence="2" id="KW-1003">Cell membrane</keyword>
<organism evidence="10 11">
    <name type="scientific">Dietzia aerolata</name>
    <dbReference type="NCBI Taxonomy" id="595984"/>
    <lineage>
        <taxon>Bacteria</taxon>
        <taxon>Bacillati</taxon>
        <taxon>Actinomycetota</taxon>
        <taxon>Actinomycetes</taxon>
        <taxon>Mycobacteriales</taxon>
        <taxon>Dietziaceae</taxon>
        <taxon>Dietzia</taxon>
    </lineage>
</organism>
<name>A0ABV5JMA2_9ACTN</name>
<comment type="subcellular location">
    <subcellularLocation>
        <location evidence="1">Cell inner membrane</location>
        <topology evidence="1">Multi-pass membrane protein</topology>
    </subcellularLocation>
</comment>
<dbReference type="SUPFAM" id="SSF90123">
    <property type="entry name" value="ABC transporter transmembrane region"/>
    <property type="match status" value="1"/>
</dbReference>
<evidence type="ECO:0000256" key="8">
    <source>
        <dbReference type="SAM" id="Phobius"/>
    </source>
</evidence>
<feature type="region of interest" description="Disordered" evidence="7">
    <location>
        <begin position="1"/>
        <end position="40"/>
    </location>
</feature>
<keyword evidence="3 8" id="KW-0812">Transmembrane</keyword>
<comment type="caution">
    <text evidence="10">The sequence shown here is derived from an EMBL/GenBank/DDBJ whole genome shotgun (WGS) entry which is preliminary data.</text>
</comment>
<dbReference type="Pfam" id="PF00664">
    <property type="entry name" value="ABC_membrane"/>
    <property type="match status" value="1"/>
</dbReference>
<keyword evidence="4" id="KW-1278">Translocase</keyword>
<feature type="transmembrane region" description="Helical" evidence="8">
    <location>
        <begin position="83"/>
        <end position="104"/>
    </location>
</feature>
<dbReference type="InterPro" id="IPR027417">
    <property type="entry name" value="P-loop_NTPase"/>
</dbReference>
<feature type="domain" description="ABC transmembrane type-1" evidence="9">
    <location>
        <begin position="50"/>
        <end position="322"/>
    </location>
</feature>
<dbReference type="InterPro" id="IPR036640">
    <property type="entry name" value="ABC1_TM_sf"/>
</dbReference>
<protein>
    <submittedName>
        <fullName evidence="10">ABC transporter transmembrane domain-containing protein</fullName>
    </submittedName>
</protein>
<evidence type="ECO:0000313" key="11">
    <source>
        <dbReference type="Proteomes" id="UP001589700"/>
    </source>
</evidence>
<dbReference type="SUPFAM" id="SSF52540">
    <property type="entry name" value="P-loop containing nucleoside triphosphate hydrolases"/>
    <property type="match status" value="1"/>
</dbReference>
<feature type="transmembrane region" description="Helical" evidence="8">
    <location>
        <begin position="48"/>
        <end position="71"/>
    </location>
</feature>
<dbReference type="PANTHER" id="PTHR24221">
    <property type="entry name" value="ATP-BINDING CASSETTE SUB-FAMILY B"/>
    <property type="match status" value="1"/>
</dbReference>
<dbReference type="PANTHER" id="PTHR24221:SF654">
    <property type="entry name" value="ATP-BINDING CASSETTE SUB-FAMILY B MEMBER 6"/>
    <property type="match status" value="1"/>
</dbReference>
<dbReference type="EMBL" id="JBHMDY010000002">
    <property type="protein sequence ID" value="MFB9258863.1"/>
    <property type="molecule type" value="Genomic_DNA"/>
</dbReference>
<evidence type="ECO:0000256" key="4">
    <source>
        <dbReference type="ARBA" id="ARBA00022967"/>
    </source>
</evidence>
<keyword evidence="5 8" id="KW-1133">Transmembrane helix</keyword>
<dbReference type="InterPro" id="IPR011527">
    <property type="entry name" value="ABC1_TM_dom"/>
</dbReference>
<dbReference type="Proteomes" id="UP001589700">
    <property type="component" value="Unassembled WGS sequence"/>
</dbReference>
<feature type="transmembrane region" description="Helical" evidence="8">
    <location>
        <begin position="154"/>
        <end position="176"/>
    </location>
</feature>
<dbReference type="PROSITE" id="PS50929">
    <property type="entry name" value="ABC_TM1F"/>
    <property type="match status" value="1"/>
</dbReference>
<evidence type="ECO:0000259" key="9">
    <source>
        <dbReference type="PROSITE" id="PS50929"/>
    </source>
</evidence>
<evidence type="ECO:0000256" key="7">
    <source>
        <dbReference type="SAM" id="MobiDB-lite"/>
    </source>
</evidence>
<dbReference type="Gene3D" id="1.20.1560.10">
    <property type="entry name" value="ABC transporter type 1, transmembrane domain"/>
    <property type="match status" value="1"/>
</dbReference>
<dbReference type="RefSeq" id="WP_380023050.1">
    <property type="nucleotide sequence ID" value="NZ_JBHMDY010000002.1"/>
</dbReference>
<evidence type="ECO:0000256" key="3">
    <source>
        <dbReference type="ARBA" id="ARBA00022692"/>
    </source>
</evidence>
<keyword evidence="2" id="KW-0997">Cell inner membrane</keyword>
<reference evidence="10 11" key="1">
    <citation type="submission" date="2024-09" db="EMBL/GenBank/DDBJ databases">
        <authorList>
            <person name="Sun Q."/>
            <person name="Mori K."/>
        </authorList>
    </citation>
    <scope>NUCLEOTIDE SEQUENCE [LARGE SCALE GENOMIC DNA]</scope>
    <source>
        <strain evidence="10 11">CCM 7659</strain>
    </source>
</reference>
<dbReference type="InterPro" id="IPR039421">
    <property type="entry name" value="Type_1_exporter"/>
</dbReference>